<gene>
    <name evidence="2" type="ordered locus">ambt_06960</name>
</gene>
<keyword evidence="3" id="KW-1185">Reference proteome</keyword>
<dbReference type="Proteomes" id="UP000000683">
    <property type="component" value="Chromosome"/>
</dbReference>
<evidence type="ECO:0000313" key="3">
    <source>
        <dbReference type="Proteomes" id="UP000000683"/>
    </source>
</evidence>
<dbReference type="KEGG" id="alt:ambt_06960"/>
<sequence>MAKYKLSPDAADDIERLFLFGIDRFGVNQATKYLSGLEIRLDQIAHTPATYPKVSHIRPGYRRSVYGVHTIYFRTIESCNQIEISRVIGREHLEDL</sequence>
<dbReference type="Gene3D" id="3.30.2310.20">
    <property type="entry name" value="RelE-like"/>
    <property type="match status" value="1"/>
</dbReference>
<evidence type="ECO:0000313" key="2">
    <source>
        <dbReference type="EMBL" id="AEF02925.1"/>
    </source>
</evidence>
<dbReference type="AlphaFoldDB" id="F5Z782"/>
<dbReference type="HOGENOM" id="CLU_147162_3_1_6"/>
<dbReference type="eggNOG" id="COG3668">
    <property type="taxonomic scope" value="Bacteria"/>
</dbReference>
<reference evidence="2 3" key="1">
    <citation type="journal article" date="2011" name="J. Bacteriol.">
        <title>Complete genome sequence of the polycyclic aromatic hydrocarbon-degrading bacterium Alteromonas sp. strain SN2.</title>
        <authorList>
            <person name="Jin H.M."/>
            <person name="Jeong H."/>
            <person name="Moon E.J."/>
            <person name="Math R.K."/>
            <person name="Lee K."/>
            <person name="Kim H.J."/>
            <person name="Jeon C.O."/>
            <person name="Oh T.K."/>
            <person name="Kim J.F."/>
        </authorList>
    </citation>
    <scope>NUCLEOTIDE SEQUENCE [LARGE SCALE GENOMIC DNA]</scope>
    <source>
        <strain evidence="3">JCM 17741 / KACC 18427 / KCTC 11700BP / SN2</strain>
    </source>
</reference>
<name>F5Z782_ALTNA</name>
<proteinExistence type="predicted"/>
<dbReference type="RefSeq" id="WP_013783865.1">
    <property type="nucleotide sequence ID" value="NC_015554.1"/>
</dbReference>
<dbReference type="InterPro" id="IPR007712">
    <property type="entry name" value="RelE/ParE_toxin"/>
</dbReference>
<evidence type="ECO:0000256" key="1">
    <source>
        <dbReference type="ARBA" id="ARBA00022649"/>
    </source>
</evidence>
<organism evidence="2 3">
    <name type="scientific">Alteromonas naphthalenivorans</name>
    <dbReference type="NCBI Taxonomy" id="715451"/>
    <lineage>
        <taxon>Bacteria</taxon>
        <taxon>Pseudomonadati</taxon>
        <taxon>Pseudomonadota</taxon>
        <taxon>Gammaproteobacteria</taxon>
        <taxon>Alteromonadales</taxon>
        <taxon>Alteromonadaceae</taxon>
        <taxon>Alteromonas/Salinimonas group</taxon>
        <taxon>Alteromonas</taxon>
    </lineage>
</organism>
<dbReference type="Pfam" id="PF05016">
    <property type="entry name" value="ParE_toxin"/>
    <property type="match status" value="1"/>
</dbReference>
<protein>
    <submittedName>
        <fullName evidence="2">Plasmid stabilization system</fullName>
    </submittedName>
</protein>
<accession>F5Z782</accession>
<keyword evidence="1" id="KW-1277">Toxin-antitoxin system</keyword>
<dbReference type="EMBL" id="CP002339">
    <property type="protein sequence ID" value="AEF02925.1"/>
    <property type="molecule type" value="Genomic_DNA"/>
</dbReference>
<dbReference type="OrthoDB" id="516834at2"/>
<dbReference type="InterPro" id="IPR035093">
    <property type="entry name" value="RelE/ParE_toxin_dom_sf"/>
</dbReference>